<feature type="transmembrane region" description="Helical" evidence="1">
    <location>
        <begin position="182"/>
        <end position="203"/>
    </location>
</feature>
<evidence type="ECO:0008006" key="4">
    <source>
        <dbReference type="Google" id="ProtNLM"/>
    </source>
</evidence>
<dbReference type="InterPro" id="IPR018750">
    <property type="entry name" value="DUF2306_membrane"/>
</dbReference>
<reference evidence="2" key="1">
    <citation type="journal article" date="2014" name="Int. J. Syst. Evol. Microbiol.">
        <title>Complete genome sequence of Corynebacterium casei LMG S-19264T (=DSM 44701T), isolated from a smear-ripened cheese.</title>
        <authorList>
            <consortium name="US DOE Joint Genome Institute (JGI-PGF)"/>
            <person name="Walter F."/>
            <person name="Albersmeier A."/>
            <person name="Kalinowski J."/>
            <person name="Ruckert C."/>
        </authorList>
    </citation>
    <scope>NUCLEOTIDE SEQUENCE</scope>
    <source>
        <strain evidence="2">CGMCC 1.15958</strain>
    </source>
</reference>
<protein>
    <recommendedName>
        <fullName evidence="4">DUF2306 domain-containing protein</fullName>
    </recommendedName>
</protein>
<feature type="transmembrane region" description="Helical" evidence="1">
    <location>
        <begin position="153"/>
        <end position="176"/>
    </location>
</feature>
<evidence type="ECO:0000313" key="2">
    <source>
        <dbReference type="EMBL" id="GGD71592.1"/>
    </source>
</evidence>
<keyword evidence="3" id="KW-1185">Reference proteome</keyword>
<feature type="transmembrane region" description="Helical" evidence="1">
    <location>
        <begin position="95"/>
        <end position="112"/>
    </location>
</feature>
<reference evidence="2" key="2">
    <citation type="submission" date="2020-09" db="EMBL/GenBank/DDBJ databases">
        <authorList>
            <person name="Sun Q."/>
            <person name="Zhou Y."/>
        </authorList>
    </citation>
    <scope>NUCLEOTIDE SEQUENCE</scope>
    <source>
        <strain evidence="2">CGMCC 1.15958</strain>
    </source>
</reference>
<proteinExistence type="predicted"/>
<dbReference type="AlphaFoldDB" id="A0A917DV66"/>
<dbReference type="Pfam" id="PF10067">
    <property type="entry name" value="DUF2306"/>
    <property type="match status" value="1"/>
</dbReference>
<keyword evidence="1" id="KW-0812">Transmembrane</keyword>
<name>A0A917DV66_9BACT</name>
<feature type="transmembrane region" description="Helical" evidence="1">
    <location>
        <begin position="12"/>
        <end position="35"/>
    </location>
</feature>
<gene>
    <name evidence="2" type="ORF">GCM10011514_39620</name>
</gene>
<sequence>MTQFKIHKIMKKVIWIIIVILALLVGFIPITYLTSGVSKGYLELKSQEALRSTTWWFFLYMHIISGGIAILIGWLQFSSILLKKYSRLHRIIGKIYLASALACSLSGFYIGFYATGGLIPAVGFITVSCIYFYTTLMGFLLIRRKQIIQHQNFMTYSYATCLSAVSLRLSVPFSYLFTDNYILSYSIIAWTAWIPNLLVAYWVNKNREEKIPINLS</sequence>
<keyword evidence="1" id="KW-0472">Membrane</keyword>
<feature type="transmembrane region" description="Helical" evidence="1">
    <location>
        <begin position="55"/>
        <end position="75"/>
    </location>
</feature>
<dbReference type="EMBL" id="BMKK01000009">
    <property type="protein sequence ID" value="GGD71592.1"/>
    <property type="molecule type" value="Genomic_DNA"/>
</dbReference>
<feature type="transmembrane region" description="Helical" evidence="1">
    <location>
        <begin position="118"/>
        <end position="141"/>
    </location>
</feature>
<comment type="caution">
    <text evidence="2">The sequence shown here is derived from an EMBL/GenBank/DDBJ whole genome shotgun (WGS) entry which is preliminary data.</text>
</comment>
<organism evidence="2 3">
    <name type="scientific">Emticicia aquatilis</name>
    <dbReference type="NCBI Taxonomy" id="1537369"/>
    <lineage>
        <taxon>Bacteria</taxon>
        <taxon>Pseudomonadati</taxon>
        <taxon>Bacteroidota</taxon>
        <taxon>Cytophagia</taxon>
        <taxon>Cytophagales</taxon>
        <taxon>Leadbetterellaceae</taxon>
        <taxon>Emticicia</taxon>
    </lineage>
</organism>
<evidence type="ECO:0000313" key="3">
    <source>
        <dbReference type="Proteomes" id="UP000609064"/>
    </source>
</evidence>
<evidence type="ECO:0000256" key="1">
    <source>
        <dbReference type="SAM" id="Phobius"/>
    </source>
</evidence>
<keyword evidence="1" id="KW-1133">Transmembrane helix</keyword>
<accession>A0A917DV66</accession>
<dbReference type="Proteomes" id="UP000609064">
    <property type="component" value="Unassembled WGS sequence"/>
</dbReference>